<gene>
    <name evidence="5" type="ORF">WG66_16807</name>
</gene>
<dbReference type="EC" id="3.1.1.-" evidence="3"/>
<feature type="chain" id="PRO_5006774268" description="Carboxylic ester hydrolase" evidence="3">
    <location>
        <begin position="21"/>
        <end position="539"/>
    </location>
</feature>
<dbReference type="ESTHER" id="monro-v2x9g5">
    <property type="family name" value="Fungal_carboxylesterase_lipase"/>
</dbReference>
<comment type="caution">
    <text evidence="5">The sequence shown here is derived from an EMBL/GenBank/DDBJ whole genome shotgun (WGS) entry which is preliminary data.</text>
</comment>
<accession>A0A0W0F2R3</accession>
<evidence type="ECO:0000313" key="5">
    <source>
        <dbReference type="EMBL" id="KTB30618.1"/>
    </source>
</evidence>
<dbReference type="SUPFAM" id="SSF53474">
    <property type="entry name" value="alpha/beta-Hydrolases"/>
    <property type="match status" value="1"/>
</dbReference>
<dbReference type="InterPro" id="IPR029058">
    <property type="entry name" value="AB_hydrolase_fold"/>
</dbReference>
<dbReference type="eggNOG" id="KOG4389">
    <property type="taxonomic scope" value="Eukaryota"/>
</dbReference>
<sequence>MRLQFRLALVGATLLLDAHGFPNVSPQLPVVNLDYGTFSGKLDTTSGITSYLGVQYADPPIGDLRWRAAVSPPSKSLGSVDATNYRDSCIPISATQLNVPAGTSEDCLYGNIYVPANATSQSKLPVLVWFHGGGFQQGNSHDAQPGLLFQSSGPDNQFILASFEYRLGQFGFLAGSAVKNDGQLNAGLMDQRTALRWVKRYIEQFGGDPDRVTIWGQSAGAGSTMFHLIGNNGDDEGLFHAAMGDSPSLSYLPAWNSEYLETIFDQVVFYAGCDSTSGSKADKLTCLRSVDASVLVLAGAKTLQTRGSTLFAFAPCMDGVFINDRPVEAFTQTGRFARVPVLFGSNTNEGANWSNSLPNPSANTSMPNATLDTVYHFIQGQYASFNQDSFGRGEQLYTEFNSTMSMLGQQMYGEARYICSAELITRVVAGVGLGAFQYRYNNPHLGSNHGGEIQAMWGTSTSATDQDRALFEQMREYWTSFVTGGRRPLSKEGVVWEANDGTTSRRVLLDPSGVRMEDITSAQAERCAFWHGISREIDT</sequence>
<reference evidence="5 6" key="1">
    <citation type="submission" date="2015-12" db="EMBL/GenBank/DDBJ databases">
        <title>Draft genome sequence of Moniliophthora roreri, the causal agent of frosty pod rot of cacao.</title>
        <authorList>
            <person name="Aime M.C."/>
            <person name="Diaz-Valderrama J.R."/>
            <person name="Kijpornyongpan T."/>
            <person name="Phillips-Mora W."/>
        </authorList>
    </citation>
    <scope>NUCLEOTIDE SEQUENCE [LARGE SCALE GENOMIC DNA]</scope>
    <source>
        <strain evidence="5 6">MCA 2952</strain>
    </source>
</reference>
<dbReference type="Pfam" id="PF00135">
    <property type="entry name" value="COesterase"/>
    <property type="match status" value="1"/>
</dbReference>
<evidence type="ECO:0000313" key="6">
    <source>
        <dbReference type="Proteomes" id="UP000054988"/>
    </source>
</evidence>
<comment type="similarity">
    <text evidence="1 3">Belongs to the type-B carboxylesterase/lipase family.</text>
</comment>
<evidence type="ECO:0000259" key="4">
    <source>
        <dbReference type="Pfam" id="PF00135"/>
    </source>
</evidence>
<feature type="domain" description="Carboxylesterase type B" evidence="4">
    <location>
        <begin position="29"/>
        <end position="530"/>
    </location>
</feature>
<dbReference type="InterPro" id="IPR002018">
    <property type="entry name" value="CarbesteraseB"/>
</dbReference>
<keyword evidence="3" id="KW-0732">Signal</keyword>
<dbReference type="PANTHER" id="PTHR11559">
    <property type="entry name" value="CARBOXYLESTERASE"/>
    <property type="match status" value="1"/>
</dbReference>
<dbReference type="Proteomes" id="UP000054988">
    <property type="component" value="Unassembled WGS sequence"/>
</dbReference>
<keyword evidence="2 3" id="KW-0378">Hydrolase</keyword>
<dbReference type="Gene3D" id="3.40.50.1820">
    <property type="entry name" value="alpha/beta hydrolase"/>
    <property type="match status" value="1"/>
</dbReference>
<dbReference type="PROSITE" id="PS00122">
    <property type="entry name" value="CARBOXYLESTERASE_B_1"/>
    <property type="match status" value="1"/>
</dbReference>
<organism evidence="5 6">
    <name type="scientific">Moniliophthora roreri</name>
    <name type="common">Frosty pod rot fungus</name>
    <name type="synonym">Monilia roreri</name>
    <dbReference type="NCBI Taxonomy" id="221103"/>
    <lineage>
        <taxon>Eukaryota</taxon>
        <taxon>Fungi</taxon>
        <taxon>Dikarya</taxon>
        <taxon>Basidiomycota</taxon>
        <taxon>Agaricomycotina</taxon>
        <taxon>Agaricomycetes</taxon>
        <taxon>Agaricomycetidae</taxon>
        <taxon>Agaricales</taxon>
        <taxon>Marasmiineae</taxon>
        <taxon>Marasmiaceae</taxon>
        <taxon>Moniliophthora</taxon>
    </lineage>
</organism>
<dbReference type="AlphaFoldDB" id="A0A0W0F2R3"/>
<dbReference type="InterPro" id="IPR019826">
    <property type="entry name" value="Carboxylesterase_B_AS"/>
</dbReference>
<dbReference type="GO" id="GO:0016787">
    <property type="term" value="F:hydrolase activity"/>
    <property type="evidence" value="ECO:0007669"/>
    <property type="project" value="UniProtKB-KW"/>
</dbReference>
<evidence type="ECO:0000256" key="3">
    <source>
        <dbReference type="RuleBase" id="RU361235"/>
    </source>
</evidence>
<dbReference type="EMBL" id="LATX01002375">
    <property type="protein sequence ID" value="KTB30618.1"/>
    <property type="molecule type" value="Genomic_DNA"/>
</dbReference>
<name>A0A0W0F2R3_MONRR</name>
<protein>
    <recommendedName>
        <fullName evidence="3">Carboxylic ester hydrolase</fullName>
        <ecNumber evidence="3">3.1.1.-</ecNumber>
    </recommendedName>
</protein>
<feature type="signal peptide" evidence="3">
    <location>
        <begin position="1"/>
        <end position="20"/>
    </location>
</feature>
<proteinExistence type="inferred from homology"/>
<dbReference type="InterPro" id="IPR050309">
    <property type="entry name" value="Type-B_Carboxylest/Lipase"/>
</dbReference>
<evidence type="ECO:0000256" key="2">
    <source>
        <dbReference type="ARBA" id="ARBA00022801"/>
    </source>
</evidence>
<evidence type="ECO:0000256" key="1">
    <source>
        <dbReference type="ARBA" id="ARBA00005964"/>
    </source>
</evidence>